<dbReference type="PANTHER" id="PTHR44942">
    <property type="entry name" value="METHYLTRANSF_11 DOMAIN-CONTAINING PROTEIN"/>
    <property type="match status" value="1"/>
</dbReference>
<name>A0AAW8JU89_9GAMM</name>
<comment type="similarity">
    <text evidence="1">Belongs to the methyltransferase superfamily.</text>
</comment>
<dbReference type="EMBL" id="JAVIDA010000048">
    <property type="protein sequence ID" value="MDQ9073549.1"/>
    <property type="molecule type" value="Genomic_DNA"/>
</dbReference>
<gene>
    <name evidence="5" type="ORF">RFH51_19095</name>
</gene>
<proteinExistence type="inferred from homology"/>
<evidence type="ECO:0000259" key="4">
    <source>
        <dbReference type="Pfam" id="PF08241"/>
    </source>
</evidence>
<dbReference type="SUPFAM" id="SSF53335">
    <property type="entry name" value="S-adenosyl-L-methionine-dependent methyltransferases"/>
    <property type="match status" value="1"/>
</dbReference>
<feature type="domain" description="Methyltransferase type 11" evidence="4">
    <location>
        <begin position="39"/>
        <end position="127"/>
    </location>
</feature>
<dbReference type="RefSeq" id="WP_308957421.1">
    <property type="nucleotide sequence ID" value="NZ_JAVICY010000050.1"/>
</dbReference>
<dbReference type="CDD" id="cd02440">
    <property type="entry name" value="AdoMet_MTases"/>
    <property type="match status" value="1"/>
</dbReference>
<keyword evidence="2 5" id="KW-0489">Methyltransferase</keyword>
<dbReference type="InterPro" id="IPR051052">
    <property type="entry name" value="Diverse_substrate_MTase"/>
</dbReference>
<dbReference type="GO" id="GO:0032259">
    <property type="term" value="P:methylation"/>
    <property type="evidence" value="ECO:0007669"/>
    <property type="project" value="UniProtKB-KW"/>
</dbReference>
<dbReference type="InterPro" id="IPR029063">
    <property type="entry name" value="SAM-dependent_MTases_sf"/>
</dbReference>
<evidence type="ECO:0000256" key="1">
    <source>
        <dbReference type="ARBA" id="ARBA00008361"/>
    </source>
</evidence>
<dbReference type="GO" id="GO:0008757">
    <property type="term" value="F:S-adenosylmethionine-dependent methyltransferase activity"/>
    <property type="evidence" value="ECO:0007669"/>
    <property type="project" value="InterPro"/>
</dbReference>
<evidence type="ECO:0000313" key="6">
    <source>
        <dbReference type="Proteomes" id="UP001243195"/>
    </source>
</evidence>
<evidence type="ECO:0000256" key="3">
    <source>
        <dbReference type="ARBA" id="ARBA00022679"/>
    </source>
</evidence>
<dbReference type="Proteomes" id="UP001243195">
    <property type="component" value="Unassembled WGS sequence"/>
</dbReference>
<dbReference type="Gene3D" id="3.40.50.150">
    <property type="entry name" value="Vaccinia Virus protein VP39"/>
    <property type="match status" value="1"/>
</dbReference>
<keyword evidence="3" id="KW-0808">Transferase</keyword>
<organism evidence="5 6">
    <name type="scientific">Acinetobacter gerneri</name>
    <dbReference type="NCBI Taxonomy" id="202952"/>
    <lineage>
        <taxon>Bacteria</taxon>
        <taxon>Pseudomonadati</taxon>
        <taxon>Pseudomonadota</taxon>
        <taxon>Gammaproteobacteria</taxon>
        <taxon>Moraxellales</taxon>
        <taxon>Moraxellaceae</taxon>
        <taxon>Acinetobacter</taxon>
    </lineage>
</organism>
<reference evidence="5" key="1">
    <citation type="submission" date="2023-08" db="EMBL/GenBank/DDBJ databases">
        <title>Emergence of clinically-relevant ST2 carbapenem-resistant Acinetobacter baumannii strains in hospital sewages in Zhejiang, East of China.</title>
        <authorList>
            <person name="Kaichao C."/>
            <person name="Zhang R."/>
        </authorList>
    </citation>
    <scope>NUCLEOTIDE SEQUENCE</scope>
    <source>
        <strain evidence="5">M-SY-60</strain>
    </source>
</reference>
<dbReference type="PANTHER" id="PTHR44942:SF4">
    <property type="entry name" value="METHYLTRANSFERASE TYPE 11 DOMAIN-CONTAINING PROTEIN"/>
    <property type="match status" value="1"/>
</dbReference>
<dbReference type="AlphaFoldDB" id="A0AAW8JU89"/>
<evidence type="ECO:0000313" key="5">
    <source>
        <dbReference type="EMBL" id="MDQ9073549.1"/>
    </source>
</evidence>
<comment type="caution">
    <text evidence="5">The sequence shown here is derived from an EMBL/GenBank/DDBJ whole genome shotgun (WGS) entry which is preliminary data.</text>
</comment>
<protein>
    <submittedName>
        <fullName evidence="5">Class I SAM-dependent methyltransferase</fullName>
    </submittedName>
</protein>
<dbReference type="InterPro" id="IPR013216">
    <property type="entry name" value="Methyltransf_11"/>
</dbReference>
<evidence type="ECO:0000256" key="2">
    <source>
        <dbReference type="ARBA" id="ARBA00022603"/>
    </source>
</evidence>
<sequence length="255" mass="29980">MKDLFSSNSELYSLARPSYPIEVVQELLNLVPEPHFAWDCAAGSGQFTQLLAPYFDQVVATDLSEQQLKQAPYFENVSYQVQAAENTTFADQSFDLISVAQAVHWFDFDRFYKEVYRTLKPEGYLAIIGYGLIHVEQAELLELIHELYFQTLKGYWDPERHYVDEMYQTIPFPFDEISVPKMRMQYQWSKDQLINYLNTWSALKHYREKNQDTALVKIQQYLDNEPAPICVEFPILFRVGKLKAKSKKGFLRKKR</sequence>
<accession>A0AAW8JU89</accession>
<dbReference type="Pfam" id="PF08241">
    <property type="entry name" value="Methyltransf_11"/>
    <property type="match status" value="1"/>
</dbReference>